<dbReference type="SUPFAM" id="SSF116907">
    <property type="entry name" value="Hook domain"/>
    <property type="match status" value="1"/>
</dbReference>
<dbReference type="OrthoDB" id="10479123at2759"/>
<proteinExistence type="predicted"/>
<reference evidence="3" key="1">
    <citation type="submission" date="2016-10" db="EMBL/GenBank/DDBJ databases">
        <authorList>
            <person name="Benchimol M."/>
            <person name="Almeida L.G."/>
            <person name="Vasconcelos A.T."/>
            <person name="Perreira-Neves A."/>
            <person name="Rosa I.A."/>
            <person name="Tasca T."/>
            <person name="Bogo M.R."/>
            <person name="de Souza W."/>
        </authorList>
    </citation>
    <scope>NUCLEOTIDE SEQUENCE [LARGE SCALE GENOMIC DNA]</scope>
    <source>
        <strain evidence="3">K</strain>
    </source>
</reference>
<dbReference type="InterPro" id="IPR001715">
    <property type="entry name" value="CH_dom"/>
</dbReference>
<dbReference type="Proteomes" id="UP000179807">
    <property type="component" value="Unassembled WGS sequence"/>
</dbReference>
<dbReference type="AlphaFoldDB" id="A0A1J4JF87"/>
<dbReference type="GeneID" id="94829453"/>
<keyword evidence="4" id="KW-1185">Reference proteome</keyword>
<feature type="coiled-coil region" evidence="1">
    <location>
        <begin position="164"/>
        <end position="337"/>
    </location>
</feature>
<accession>A0A1J4JF87</accession>
<evidence type="ECO:0000259" key="2">
    <source>
        <dbReference type="PROSITE" id="PS50021"/>
    </source>
</evidence>
<evidence type="ECO:0000313" key="3">
    <source>
        <dbReference type="EMBL" id="OHS97810.1"/>
    </source>
</evidence>
<dbReference type="EMBL" id="MLAK01001093">
    <property type="protein sequence ID" value="OHS97810.1"/>
    <property type="molecule type" value="Genomic_DNA"/>
</dbReference>
<dbReference type="VEuPathDB" id="TrichDB:TRFO_09229"/>
<gene>
    <name evidence="3" type="ORF">TRFO_09229</name>
</gene>
<protein>
    <recommendedName>
        <fullName evidence="2">Calponin-homology (CH) domain-containing protein</fullName>
    </recommendedName>
</protein>
<organism evidence="3 4">
    <name type="scientific">Tritrichomonas foetus</name>
    <dbReference type="NCBI Taxonomy" id="1144522"/>
    <lineage>
        <taxon>Eukaryota</taxon>
        <taxon>Metamonada</taxon>
        <taxon>Parabasalia</taxon>
        <taxon>Tritrichomonadida</taxon>
        <taxon>Tritrichomonadidae</taxon>
        <taxon>Tritrichomonas</taxon>
    </lineage>
</organism>
<evidence type="ECO:0000256" key="1">
    <source>
        <dbReference type="SAM" id="Coils"/>
    </source>
</evidence>
<dbReference type="InterPro" id="IPR036872">
    <property type="entry name" value="CH_dom_sf"/>
</dbReference>
<name>A0A1J4JF87_9EUKA</name>
<dbReference type="PROSITE" id="PS50021">
    <property type="entry name" value="CH"/>
    <property type="match status" value="1"/>
</dbReference>
<keyword evidence="1" id="KW-0175">Coiled coil</keyword>
<sequence>MVEWEQTDALLHWMAKFELDTDDFVQDQNKLLDGRVFTQIYNVLASDSIDLSKLKPVANDNAWVNMLLNLRLVGSHLSAFLKENGIEMAVDLSTIARKKDQSELLKLLKYFLIFAMKAPNRKIAIANVRALDRSYQIHIQTILEEFTAKKPQTVHTPQKSAIESIHQRQKIQQLNSEIEDLRAKSDLLTKQVAEKKADIEQLNVNVQSKMDSTLNEMKFQYNEEKRRRDATLEKIKRVEDSISNNKKEIAKMKAEESKITNEMQKGNVTELSIQQLEAKLLIMKQKAMNLADKTPDNLNSFNDFIKMFNVDEKREKVEQLRDIVENYEKNQMMKKAEYDALNSTLNAQNQKASIAMLRRIAQLNEEMDKSPLGEAKRKVFRLRKIIEKLGGEIDKFEKKGGDMELQVLQSELTKMAQRKAYESDLLAKKLSFMQSTAEQCDLRLQRLKLHVGLQLHSNRLKRFKNCFAADADKS</sequence>
<dbReference type="RefSeq" id="XP_068350947.1">
    <property type="nucleotide sequence ID" value="XM_068494749.1"/>
</dbReference>
<dbReference type="Gene3D" id="1.10.418.10">
    <property type="entry name" value="Calponin-like domain"/>
    <property type="match status" value="1"/>
</dbReference>
<comment type="caution">
    <text evidence="3">The sequence shown here is derived from an EMBL/GenBank/DDBJ whole genome shotgun (WGS) entry which is preliminary data.</text>
</comment>
<feature type="domain" description="Calponin-homology (CH)" evidence="2">
    <location>
        <begin position="4"/>
        <end position="115"/>
    </location>
</feature>
<evidence type="ECO:0000313" key="4">
    <source>
        <dbReference type="Proteomes" id="UP000179807"/>
    </source>
</evidence>